<evidence type="ECO:0000256" key="2">
    <source>
        <dbReference type="ARBA" id="ARBA00023002"/>
    </source>
</evidence>
<dbReference type="InterPro" id="IPR036291">
    <property type="entry name" value="NAD(P)-bd_dom_sf"/>
</dbReference>
<dbReference type="SMART" id="SM00822">
    <property type="entry name" value="PKS_KR"/>
    <property type="match status" value="1"/>
</dbReference>
<reference evidence="4" key="1">
    <citation type="journal article" date="2021" name="J Fungi (Basel)">
        <title>Virulence traits and population genomics of the black yeast Aureobasidium melanogenum.</title>
        <authorList>
            <person name="Cernosa A."/>
            <person name="Sun X."/>
            <person name="Gostincar C."/>
            <person name="Fang C."/>
            <person name="Gunde-Cimerman N."/>
            <person name="Song Z."/>
        </authorList>
    </citation>
    <scope>NUCLEOTIDE SEQUENCE</scope>
    <source>
        <strain evidence="4">EXF-9298</strain>
    </source>
</reference>
<dbReference type="InterPro" id="IPR057326">
    <property type="entry name" value="KR_dom"/>
</dbReference>
<dbReference type="PANTHER" id="PTHR43008:SF8">
    <property type="entry name" value="BENZIL REDUCTASE ((S)-BENZOIN FORMING) IRC24"/>
    <property type="match status" value="1"/>
</dbReference>
<evidence type="ECO:0000259" key="3">
    <source>
        <dbReference type="SMART" id="SM00822"/>
    </source>
</evidence>
<evidence type="ECO:0000313" key="4">
    <source>
        <dbReference type="EMBL" id="KAG9985899.1"/>
    </source>
</evidence>
<name>A0A9P8G015_AURME</name>
<dbReference type="EMBL" id="JAHFXS010000353">
    <property type="protein sequence ID" value="KAG9985899.1"/>
    <property type="molecule type" value="Genomic_DNA"/>
</dbReference>
<evidence type="ECO:0000256" key="1">
    <source>
        <dbReference type="ARBA" id="ARBA00006484"/>
    </source>
</evidence>
<organism evidence="4 5">
    <name type="scientific">Aureobasidium melanogenum</name>
    <name type="common">Aureobasidium pullulans var. melanogenum</name>
    <dbReference type="NCBI Taxonomy" id="46634"/>
    <lineage>
        <taxon>Eukaryota</taxon>
        <taxon>Fungi</taxon>
        <taxon>Dikarya</taxon>
        <taxon>Ascomycota</taxon>
        <taxon>Pezizomycotina</taxon>
        <taxon>Dothideomycetes</taxon>
        <taxon>Dothideomycetidae</taxon>
        <taxon>Dothideales</taxon>
        <taxon>Saccotheciaceae</taxon>
        <taxon>Aureobasidium</taxon>
    </lineage>
</organism>
<dbReference type="Proteomes" id="UP000729357">
    <property type="component" value="Unassembled WGS sequence"/>
</dbReference>
<dbReference type="PANTHER" id="PTHR43008">
    <property type="entry name" value="BENZIL REDUCTASE"/>
    <property type="match status" value="1"/>
</dbReference>
<dbReference type="Pfam" id="PF00106">
    <property type="entry name" value="adh_short"/>
    <property type="match status" value="2"/>
</dbReference>
<dbReference type="InterPro" id="IPR002347">
    <property type="entry name" value="SDR_fam"/>
</dbReference>
<evidence type="ECO:0000313" key="5">
    <source>
        <dbReference type="Proteomes" id="UP000729357"/>
    </source>
</evidence>
<reference evidence="4" key="2">
    <citation type="submission" date="2021-08" db="EMBL/GenBank/DDBJ databases">
        <authorList>
            <person name="Gostincar C."/>
            <person name="Sun X."/>
            <person name="Song Z."/>
            <person name="Gunde-Cimerman N."/>
        </authorList>
    </citation>
    <scope>NUCLEOTIDE SEQUENCE</scope>
    <source>
        <strain evidence="4">EXF-9298</strain>
    </source>
</reference>
<dbReference type="PRINTS" id="PR00081">
    <property type="entry name" value="GDHRDH"/>
</dbReference>
<keyword evidence="5" id="KW-1185">Reference proteome</keyword>
<comment type="similarity">
    <text evidence="1">Belongs to the short-chain dehydrogenases/reductases (SDR) family.</text>
</comment>
<feature type="domain" description="Ketoreductase" evidence="3">
    <location>
        <begin position="5"/>
        <end position="213"/>
    </location>
</feature>
<protein>
    <submittedName>
        <fullName evidence="4">NAD(P)-binding protein</fullName>
    </submittedName>
</protein>
<keyword evidence="2" id="KW-0560">Oxidoreductase</keyword>
<dbReference type="GO" id="GO:0016616">
    <property type="term" value="F:oxidoreductase activity, acting on the CH-OH group of donors, NAD or NADP as acceptor"/>
    <property type="evidence" value="ECO:0007669"/>
    <property type="project" value="UniProtKB-ARBA"/>
</dbReference>
<proteinExistence type="inferred from homology"/>
<dbReference type="GO" id="GO:0050664">
    <property type="term" value="F:oxidoreductase activity, acting on NAD(P)H, oxygen as acceptor"/>
    <property type="evidence" value="ECO:0007669"/>
    <property type="project" value="TreeGrafter"/>
</dbReference>
<gene>
    <name evidence="4" type="ORF">KCU98_g4407</name>
</gene>
<dbReference type="FunFam" id="3.40.50.720:FF:000922">
    <property type="entry name" value="Uncharacterized protein"/>
    <property type="match status" value="1"/>
</dbReference>
<dbReference type="Gene3D" id="3.40.50.720">
    <property type="entry name" value="NAD(P)-binding Rossmann-like Domain"/>
    <property type="match status" value="1"/>
</dbReference>
<dbReference type="AlphaFoldDB" id="A0A9P8G015"/>
<dbReference type="SUPFAM" id="SSF51735">
    <property type="entry name" value="NAD(P)-binding Rossmann-fold domains"/>
    <property type="match status" value="1"/>
</dbReference>
<comment type="caution">
    <text evidence="4">The sequence shown here is derived from an EMBL/GenBank/DDBJ whole genome shotgun (WGS) entry which is preliminary data.</text>
</comment>
<accession>A0A9P8G015</accession>
<sequence length="266" mass="28705">MAQDEVVLITGANTGIGYQIVRALVSSDKAYNVIVAGRSPEKVEAAIDSVKAEFSSTQSKLSPLQVDIESDESISAAYEEVHSQFGRVDVLINNAGGEFDRLATQGKMSQRENWNKAWNVNVAGTQIMTHTFVPLLLQSSSPRLIFMASGTSTFADKTHAASPFNQVAPKGWPKQVFSVAAYRSSKAGMNMMMREWWRLLQEDGVRVWCISPGYLATGLGGVGAEKLKAMGAGDPEPAGRFVASVVQGFRDADVGLVITKDGVQAW</sequence>
<feature type="non-terminal residue" evidence="4">
    <location>
        <position position="1"/>
    </location>
</feature>